<dbReference type="Pfam" id="PF00756">
    <property type="entry name" value="Esterase"/>
    <property type="match status" value="1"/>
</dbReference>
<reference evidence="4 5" key="1">
    <citation type="submission" date="2020-03" db="EMBL/GenBank/DDBJ databases">
        <title>Sequencing the genomes of 1000 actinobacteria strains.</title>
        <authorList>
            <person name="Klenk H.-P."/>
        </authorList>
    </citation>
    <scope>NUCLEOTIDE SEQUENCE [LARGE SCALE GENOMIC DNA]</scope>
    <source>
        <strain evidence="4 5">DSM 44556</strain>
    </source>
</reference>
<dbReference type="InterPro" id="IPR029058">
    <property type="entry name" value="AB_hydrolase_fold"/>
</dbReference>
<dbReference type="PANTHER" id="PTHR48098:SF1">
    <property type="entry name" value="DIACYLGLYCEROL ACYLTRANSFERASE_MYCOLYLTRANSFERASE AG85A"/>
    <property type="match status" value="1"/>
</dbReference>
<comment type="caution">
    <text evidence="4">The sequence shown here is derived from an EMBL/GenBank/DDBJ whole genome shotgun (WGS) entry which is preliminary data.</text>
</comment>
<evidence type="ECO:0000313" key="4">
    <source>
        <dbReference type="EMBL" id="NIH98306.1"/>
    </source>
</evidence>
<keyword evidence="2" id="KW-0964">Secreted</keyword>
<evidence type="ECO:0000256" key="1">
    <source>
        <dbReference type="ARBA" id="ARBA00004613"/>
    </source>
</evidence>
<keyword evidence="3" id="KW-1133">Transmembrane helix</keyword>
<dbReference type="AlphaFoldDB" id="A0A7X5ZFJ6"/>
<dbReference type="Proteomes" id="UP000547444">
    <property type="component" value="Unassembled WGS sequence"/>
</dbReference>
<evidence type="ECO:0000256" key="3">
    <source>
        <dbReference type="SAM" id="Phobius"/>
    </source>
</evidence>
<sequence length="473" mass="50058">MWSTDAAPLRHQLGSLSLMHGWVPVMVQMVCVVVLIGATGWRSTRWRARWLPLAVACGAALAVWAYYYIASVGVAGDPAPWTLWAWIGMVGFAVGVMVFGWRGARWWRRAMSVLSVPLCVVCSVFALNLWVGYFPTVHTAWNQLTAGPLPDETDRLTVTAMQLKGARPTTGVVVPVSISARASTFAHRRELVYLPPAWFASNPPPRLPTVMMIGAELNTPADWLRAGAAVSTADEFAAVHGGYAPVLVFVDPTGAFRNDTECVNGRRGNAADHLTKDVVPFMTSNFGVSRDPANWGIVGWSMGGTCAVVLTVKHPDMFTAFVDVSGDLGPNSGTKDQTIDGLFGGDADAWAAFDPTTIITRHGPYAGVSGWFDVAGTATNVGMGEPNAAGNPEGQDVAANSLCALGRAHGIRCVVVAQTGKHDWPFAATAFASALPWLAGRLGTPEVPRVPLPGLTPSLHAGVPSGQAEAAGH</sequence>
<dbReference type="GO" id="GO:0005576">
    <property type="term" value="C:extracellular region"/>
    <property type="evidence" value="ECO:0007669"/>
    <property type="project" value="UniProtKB-SubCell"/>
</dbReference>
<dbReference type="EMBL" id="JAANOW010000003">
    <property type="protein sequence ID" value="NIH98306.1"/>
    <property type="molecule type" value="Genomic_DNA"/>
</dbReference>
<name>A0A7X5ZFJ6_9MYCO</name>
<gene>
    <name evidence="4" type="ORF">FHU31_005312</name>
</gene>
<evidence type="ECO:0000313" key="5">
    <source>
        <dbReference type="Proteomes" id="UP000547444"/>
    </source>
</evidence>
<keyword evidence="5" id="KW-1185">Reference proteome</keyword>
<protein>
    <submittedName>
        <fullName evidence="4">S-formylglutathione hydrolase FrmB</fullName>
    </submittedName>
</protein>
<dbReference type="InterPro" id="IPR050583">
    <property type="entry name" value="Mycobacterial_A85_antigen"/>
</dbReference>
<dbReference type="GO" id="GO:0016747">
    <property type="term" value="F:acyltransferase activity, transferring groups other than amino-acyl groups"/>
    <property type="evidence" value="ECO:0007669"/>
    <property type="project" value="TreeGrafter"/>
</dbReference>
<feature type="transmembrane region" description="Helical" evidence="3">
    <location>
        <begin position="113"/>
        <end position="133"/>
    </location>
</feature>
<keyword evidence="3" id="KW-0812">Transmembrane</keyword>
<dbReference type="PANTHER" id="PTHR48098">
    <property type="entry name" value="ENTEROCHELIN ESTERASE-RELATED"/>
    <property type="match status" value="1"/>
</dbReference>
<keyword evidence="3" id="KW-0472">Membrane</keyword>
<feature type="transmembrane region" description="Helical" evidence="3">
    <location>
        <begin position="20"/>
        <end position="38"/>
    </location>
</feature>
<proteinExistence type="predicted"/>
<dbReference type="GO" id="GO:0016787">
    <property type="term" value="F:hydrolase activity"/>
    <property type="evidence" value="ECO:0007669"/>
    <property type="project" value="UniProtKB-KW"/>
</dbReference>
<dbReference type="SUPFAM" id="SSF53474">
    <property type="entry name" value="alpha/beta-Hydrolases"/>
    <property type="match status" value="1"/>
</dbReference>
<dbReference type="Gene3D" id="3.40.50.1820">
    <property type="entry name" value="alpha/beta hydrolase"/>
    <property type="match status" value="1"/>
</dbReference>
<feature type="transmembrane region" description="Helical" evidence="3">
    <location>
        <begin position="50"/>
        <end position="69"/>
    </location>
</feature>
<organism evidence="4 5">
    <name type="scientific">Mycolicibacterium fluoranthenivorans</name>
    <dbReference type="NCBI Taxonomy" id="258505"/>
    <lineage>
        <taxon>Bacteria</taxon>
        <taxon>Bacillati</taxon>
        <taxon>Actinomycetota</taxon>
        <taxon>Actinomycetes</taxon>
        <taxon>Mycobacteriales</taxon>
        <taxon>Mycobacteriaceae</taxon>
        <taxon>Mycolicibacterium</taxon>
    </lineage>
</organism>
<dbReference type="InterPro" id="IPR000801">
    <property type="entry name" value="Esterase-like"/>
</dbReference>
<comment type="subcellular location">
    <subcellularLocation>
        <location evidence="1">Secreted</location>
    </subcellularLocation>
</comment>
<feature type="transmembrane region" description="Helical" evidence="3">
    <location>
        <begin position="81"/>
        <end position="101"/>
    </location>
</feature>
<accession>A0A7X5ZFJ6</accession>
<keyword evidence="4" id="KW-0378">Hydrolase</keyword>
<evidence type="ECO:0000256" key="2">
    <source>
        <dbReference type="ARBA" id="ARBA00022525"/>
    </source>
</evidence>